<evidence type="ECO:0000313" key="4">
    <source>
        <dbReference type="Proteomes" id="UP000699042"/>
    </source>
</evidence>
<dbReference type="Pfam" id="PF11905">
    <property type="entry name" value="DUF3425"/>
    <property type="match status" value="1"/>
</dbReference>
<dbReference type="CDD" id="cd14688">
    <property type="entry name" value="bZIP_YAP"/>
    <property type="match status" value="1"/>
</dbReference>
<protein>
    <submittedName>
        <fullName evidence="3">Dihydrodipicolinate synthetase family protein</fullName>
    </submittedName>
</protein>
<dbReference type="PANTHER" id="PTHR12128:SF24">
    <property type="entry name" value="DIHYDRODIPICOLINATE SYNTHETASE FAMILY PROTEIN (AFU_ORTHOLOGUE AFUA_3G11920)"/>
    <property type="match status" value="1"/>
</dbReference>
<dbReference type="CDD" id="cd00408">
    <property type="entry name" value="DHDPS-like"/>
    <property type="match status" value="1"/>
</dbReference>
<name>A0A9P7UB90_9PEZI</name>
<reference evidence="3" key="1">
    <citation type="submission" date="2021-05" db="EMBL/GenBank/DDBJ databases">
        <title>Comparative genomics of three Colletotrichum scovillei strains and genetic complementation revealed genes involved fungal growth and virulence on chili pepper.</title>
        <authorList>
            <person name="Hsieh D.-K."/>
            <person name="Chuang S.-C."/>
            <person name="Chen C.-Y."/>
            <person name="Chao Y.-T."/>
            <person name="Lu M.-Y.J."/>
            <person name="Lee M.-H."/>
            <person name="Shih M.-C."/>
        </authorList>
    </citation>
    <scope>NUCLEOTIDE SEQUENCE</scope>
    <source>
        <strain evidence="3">Coll-153</strain>
    </source>
</reference>
<dbReference type="PRINTS" id="PR00146">
    <property type="entry name" value="DHPICSNTHASE"/>
</dbReference>
<dbReference type="AlphaFoldDB" id="A0A9P7UB90"/>
<accession>A0A9P7UB90</accession>
<keyword evidence="4" id="KW-1185">Reference proteome</keyword>
<evidence type="ECO:0000256" key="2">
    <source>
        <dbReference type="SAM" id="MobiDB-lite"/>
    </source>
</evidence>
<dbReference type="SUPFAM" id="SSF51569">
    <property type="entry name" value="Aldolase"/>
    <property type="match status" value="1"/>
</dbReference>
<gene>
    <name evidence="3" type="ORF">JMJ77_012607</name>
</gene>
<feature type="coiled-coil region" evidence="1">
    <location>
        <begin position="307"/>
        <end position="341"/>
    </location>
</feature>
<sequence>MERTTRELPRGIYAASMSFFDKTTETIDIQTQRQHTIRLSEAGISGFVVMGSNGEAPHLSIEERNTIIRETRQALDSIGSQQTPIIAGCSEHSVRGTVHLCKEASRAGSDYALVLPPSYFSNSMSPDIIESFFIDVADQSPIPIILYSFPAVSAGLEMDSGLLSRVSHHPNVAGTKLTCGDTGKLSRVSTAMKVRQSYALFGGLADFILPALVSGATGVIAGGANVTPRTCVRVFDLWQAGRVEEAREMQAILANGDWEHTARGISGTKAALTDLFGKLRNRLSQQAFRRRRADLIRDLRERADNNNIDESETLAKTRRENAALREQLAEAHAKLNSLLARVQALVLNTAPRLGDANDEAPRTKSTEDQTSHLEPILDSQAMSADLLPESQSVAPLSTPLLYLATTSALSMFHTIAREDVMFWYTKTKLYHTRDISVWKIRPCEETFNRLHPQYQPTLLQLQCGYPAVIDWLPFPSIRDCLIRYHAANPCIDQIVSDIVGMYVVEALLSDLVVNSPPMQVYIKVADLVQAMGTIDCGDASEGPVSLPTFKATDIFDMPSVAWAVANHLQIESRLERYKLDPRLFIKHPEFLESAGELMAQGTPLRPEYTSCLSFPASMDTKTASSYRNFIAFTCFNVYESQG</sequence>
<dbReference type="InterPro" id="IPR002220">
    <property type="entry name" value="DapA-like"/>
</dbReference>
<organism evidence="3 4">
    <name type="scientific">Colletotrichum scovillei</name>
    <dbReference type="NCBI Taxonomy" id="1209932"/>
    <lineage>
        <taxon>Eukaryota</taxon>
        <taxon>Fungi</taxon>
        <taxon>Dikarya</taxon>
        <taxon>Ascomycota</taxon>
        <taxon>Pezizomycotina</taxon>
        <taxon>Sordariomycetes</taxon>
        <taxon>Hypocreomycetidae</taxon>
        <taxon>Glomerellales</taxon>
        <taxon>Glomerellaceae</taxon>
        <taxon>Colletotrichum</taxon>
        <taxon>Colletotrichum acutatum species complex</taxon>
    </lineage>
</organism>
<dbReference type="SMART" id="SM01130">
    <property type="entry name" value="DHDPS"/>
    <property type="match status" value="1"/>
</dbReference>
<feature type="region of interest" description="Disordered" evidence="2">
    <location>
        <begin position="353"/>
        <end position="373"/>
    </location>
</feature>
<keyword evidence="1" id="KW-0175">Coiled coil</keyword>
<dbReference type="InterPro" id="IPR013785">
    <property type="entry name" value="Aldolase_TIM"/>
</dbReference>
<evidence type="ECO:0000313" key="3">
    <source>
        <dbReference type="EMBL" id="KAG7049849.1"/>
    </source>
</evidence>
<comment type="caution">
    <text evidence="3">The sequence shown here is derived from an EMBL/GenBank/DDBJ whole genome shotgun (WGS) entry which is preliminary data.</text>
</comment>
<feature type="compositionally biased region" description="Basic and acidic residues" evidence="2">
    <location>
        <begin position="359"/>
        <end position="371"/>
    </location>
</feature>
<dbReference type="InterPro" id="IPR021833">
    <property type="entry name" value="DUF3425"/>
</dbReference>
<dbReference type="Proteomes" id="UP000699042">
    <property type="component" value="Unassembled WGS sequence"/>
</dbReference>
<dbReference type="Pfam" id="PF00701">
    <property type="entry name" value="DHDPS"/>
    <property type="match status" value="1"/>
</dbReference>
<dbReference type="PANTHER" id="PTHR12128">
    <property type="entry name" value="DIHYDRODIPICOLINATE SYNTHASE"/>
    <property type="match status" value="1"/>
</dbReference>
<dbReference type="EMBL" id="JAESDN010000005">
    <property type="protein sequence ID" value="KAG7049849.1"/>
    <property type="molecule type" value="Genomic_DNA"/>
</dbReference>
<dbReference type="GO" id="GO:0008840">
    <property type="term" value="F:4-hydroxy-tetrahydrodipicolinate synthase activity"/>
    <property type="evidence" value="ECO:0007669"/>
    <property type="project" value="TreeGrafter"/>
</dbReference>
<proteinExistence type="predicted"/>
<evidence type="ECO:0000256" key="1">
    <source>
        <dbReference type="SAM" id="Coils"/>
    </source>
</evidence>
<dbReference type="Gene3D" id="3.20.20.70">
    <property type="entry name" value="Aldolase class I"/>
    <property type="match status" value="1"/>
</dbReference>